<evidence type="ECO:0000313" key="5">
    <source>
        <dbReference type="Proteomes" id="UP001440984"/>
    </source>
</evidence>
<dbReference type="InterPro" id="IPR049945">
    <property type="entry name" value="AAA_22"/>
</dbReference>
<dbReference type="SMART" id="SM00421">
    <property type="entry name" value="HTH_LUXR"/>
    <property type="match status" value="1"/>
</dbReference>
<dbReference type="InterPro" id="IPR003593">
    <property type="entry name" value="AAA+_ATPase"/>
</dbReference>
<protein>
    <submittedName>
        <fullName evidence="4">LuxR C-terminal-related transcriptional regulator</fullName>
    </submittedName>
</protein>
<feature type="region of interest" description="Disordered" evidence="1">
    <location>
        <begin position="1"/>
        <end position="25"/>
    </location>
</feature>
<feature type="domain" description="HTH luxR-type" evidence="2">
    <location>
        <begin position="713"/>
        <end position="778"/>
    </location>
</feature>
<dbReference type="PRINTS" id="PR00364">
    <property type="entry name" value="DISEASERSIST"/>
</dbReference>
<dbReference type="Gene3D" id="1.25.40.10">
    <property type="entry name" value="Tetratricopeptide repeat domain"/>
    <property type="match status" value="1"/>
</dbReference>
<accession>A0ABV0LEM1</accession>
<proteinExistence type="predicted"/>
<name>A0ABV0LEM1_9PSEU</name>
<comment type="caution">
    <text evidence="4">The sequence shown here is derived from an EMBL/GenBank/DDBJ whole genome shotgun (WGS) entry which is preliminary data.</text>
</comment>
<dbReference type="Gene3D" id="3.40.50.300">
    <property type="entry name" value="P-loop containing nucleotide triphosphate hydrolases"/>
    <property type="match status" value="1"/>
</dbReference>
<sequence length="786" mass="86995">MLSSDENRERAGGGPPRGPDDAERPPLLRAELSTFVGRGQELRQVRDLLASRRLVTLKGPAGVGKTRLLRRLARELHDAGEYRDGVVLVELDEVRPGSSELETAIAEALDIPANSPRHGQRRLIAHLRTKRLLLMLDNCEHLLDDDDGALPQLVRNLLEGAQDLQIVTTSQAELGVEGERWLDVPPLSEDEALQLLIDRAEDVEIIIPPEDFPAARKVVNQVDRLPLAIELIARRPATVPLSSLLRPDLPNILTGGTSAKPRHRTLADTFAWSYGLLGKPEKELLKRLTLFAGSFELDDAAALSTDLGNQDKVAELLSKLRDRSMVVVEQYLDGRRFRLLETIRSLGYEQLTEQEADELRERHADHYEALTIRATKECFGPDEPGVLQRLERALPNARLAQKTLLRRDETALRGLALFNNLARTRLFYFAGRLTEADEMMQTALRSNPDTPSHTLVSALSFAATVALCQGDQKRAAQLLVKAEAAARQLGCFDDFGPLLYARATRLWLAERDLAEARTSLLLFEQAAAWFSTNDAPLDAWMARLFGVLAAATLGDRERARRESGPLLADAEAAGAAWSISWARWACALTLFLSDRNLGEALKLAQQALAAQDDMGEKWGLHWSIFLIALIALRLRQFERAARLLAGVAKLQDDSEISAPGLLPFWELQVQAETAGSRELEAWPTQWELGSGLSRDQVVELASKPMTAPAVAAKAQHPGGLTRREYQVAQLLAKGLTNREIADELGISLRTAETHVDAVAGKLHVRGEGRRGRVVKIREWFEANKPS</sequence>
<feature type="domain" description="NACHT" evidence="3">
    <location>
        <begin position="53"/>
        <end position="159"/>
    </location>
</feature>
<reference evidence="4 5" key="1">
    <citation type="submission" date="2024-05" db="EMBL/GenBank/DDBJ databases">
        <authorList>
            <person name="Zhao H."/>
            <person name="Xu Y."/>
            <person name="Lin S."/>
            <person name="Spain J.C."/>
            <person name="Zhou N.-Y."/>
        </authorList>
    </citation>
    <scope>NUCLEOTIDE SEQUENCE [LARGE SCALE GENOMIC DNA]</scope>
    <source>
        <strain evidence="4 5">NEAU-NG30</strain>
    </source>
</reference>
<evidence type="ECO:0000313" key="4">
    <source>
        <dbReference type="EMBL" id="MEQ0560747.1"/>
    </source>
</evidence>
<evidence type="ECO:0000259" key="3">
    <source>
        <dbReference type="PROSITE" id="PS50837"/>
    </source>
</evidence>
<dbReference type="PANTHER" id="PTHR47691">
    <property type="entry name" value="REGULATOR-RELATED"/>
    <property type="match status" value="1"/>
</dbReference>
<dbReference type="SUPFAM" id="SSF48452">
    <property type="entry name" value="TPR-like"/>
    <property type="match status" value="1"/>
</dbReference>
<dbReference type="PRINTS" id="PR00038">
    <property type="entry name" value="HTHLUXR"/>
</dbReference>
<dbReference type="PROSITE" id="PS50837">
    <property type="entry name" value="NACHT"/>
    <property type="match status" value="1"/>
</dbReference>
<dbReference type="InterPro" id="IPR036388">
    <property type="entry name" value="WH-like_DNA-bd_sf"/>
</dbReference>
<dbReference type="CDD" id="cd06170">
    <property type="entry name" value="LuxR_C_like"/>
    <property type="match status" value="1"/>
</dbReference>
<dbReference type="RefSeq" id="WP_348951809.1">
    <property type="nucleotide sequence ID" value="NZ_JBDZYD010000005.1"/>
</dbReference>
<dbReference type="PANTHER" id="PTHR47691:SF3">
    <property type="entry name" value="HTH-TYPE TRANSCRIPTIONAL REGULATOR RV0890C-RELATED"/>
    <property type="match status" value="1"/>
</dbReference>
<gene>
    <name evidence="4" type="ORF">ABJI51_16800</name>
</gene>
<dbReference type="Gene3D" id="1.10.10.10">
    <property type="entry name" value="Winged helix-like DNA-binding domain superfamily/Winged helix DNA-binding domain"/>
    <property type="match status" value="1"/>
</dbReference>
<dbReference type="InterPro" id="IPR016032">
    <property type="entry name" value="Sig_transdc_resp-reg_C-effctor"/>
</dbReference>
<dbReference type="SUPFAM" id="SSF52540">
    <property type="entry name" value="P-loop containing nucleoside triphosphate hydrolases"/>
    <property type="match status" value="1"/>
</dbReference>
<dbReference type="EMBL" id="JBDZYD010000005">
    <property type="protein sequence ID" value="MEQ0560747.1"/>
    <property type="molecule type" value="Genomic_DNA"/>
</dbReference>
<dbReference type="InterPro" id="IPR000792">
    <property type="entry name" value="Tscrpt_reg_LuxR_C"/>
</dbReference>
<organism evidence="4 5">
    <name type="scientific">Amycolatopsis melonis</name>
    <dbReference type="NCBI Taxonomy" id="3156488"/>
    <lineage>
        <taxon>Bacteria</taxon>
        <taxon>Bacillati</taxon>
        <taxon>Actinomycetota</taxon>
        <taxon>Actinomycetes</taxon>
        <taxon>Pseudonocardiales</taxon>
        <taxon>Pseudonocardiaceae</taxon>
        <taxon>Amycolatopsis</taxon>
    </lineage>
</organism>
<keyword evidence="5" id="KW-1185">Reference proteome</keyword>
<dbReference type="SMART" id="SM00382">
    <property type="entry name" value="AAA"/>
    <property type="match status" value="1"/>
</dbReference>
<dbReference type="Proteomes" id="UP001440984">
    <property type="component" value="Unassembled WGS sequence"/>
</dbReference>
<dbReference type="SUPFAM" id="SSF46894">
    <property type="entry name" value="C-terminal effector domain of the bipartite response regulators"/>
    <property type="match status" value="1"/>
</dbReference>
<dbReference type="InterPro" id="IPR027417">
    <property type="entry name" value="P-loop_NTPase"/>
</dbReference>
<dbReference type="Pfam" id="PF13401">
    <property type="entry name" value="AAA_22"/>
    <property type="match status" value="1"/>
</dbReference>
<evidence type="ECO:0000259" key="2">
    <source>
        <dbReference type="PROSITE" id="PS50043"/>
    </source>
</evidence>
<dbReference type="InterPro" id="IPR011990">
    <property type="entry name" value="TPR-like_helical_dom_sf"/>
</dbReference>
<dbReference type="PROSITE" id="PS50043">
    <property type="entry name" value="HTH_LUXR_2"/>
    <property type="match status" value="1"/>
</dbReference>
<dbReference type="InterPro" id="IPR007111">
    <property type="entry name" value="NACHT_NTPase"/>
</dbReference>
<feature type="compositionally biased region" description="Basic and acidic residues" evidence="1">
    <location>
        <begin position="1"/>
        <end position="11"/>
    </location>
</feature>
<evidence type="ECO:0000256" key="1">
    <source>
        <dbReference type="SAM" id="MobiDB-lite"/>
    </source>
</evidence>
<dbReference type="Pfam" id="PF00196">
    <property type="entry name" value="GerE"/>
    <property type="match status" value="1"/>
</dbReference>